<dbReference type="InterPro" id="IPR036397">
    <property type="entry name" value="RNaseH_sf"/>
</dbReference>
<keyword evidence="8" id="KW-1185">Reference proteome</keyword>
<feature type="domain" description="C2H2-type" evidence="6">
    <location>
        <begin position="52"/>
        <end position="82"/>
    </location>
</feature>
<protein>
    <submittedName>
        <fullName evidence="7">Exonuclease</fullName>
    </submittedName>
</protein>
<dbReference type="PROSITE" id="PS50157">
    <property type="entry name" value="ZINC_FINGER_C2H2_2"/>
    <property type="match status" value="1"/>
</dbReference>
<dbReference type="InterPro" id="IPR047021">
    <property type="entry name" value="REXO1/3/4-like"/>
</dbReference>
<dbReference type="GO" id="GO:0003676">
    <property type="term" value="F:nucleic acid binding"/>
    <property type="evidence" value="ECO:0007669"/>
    <property type="project" value="InterPro"/>
</dbReference>
<dbReference type="CDD" id="cd06137">
    <property type="entry name" value="DEDDh_RNase"/>
    <property type="match status" value="1"/>
</dbReference>
<dbReference type="VEuPathDB" id="FungiDB:AAP_06008"/>
<evidence type="ECO:0000256" key="4">
    <source>
        <dbReference type="PROSITE-ProRule" id="PRU00042"/>
    </source>
</evidence>
<dbReference type="EMBL" id="AZGZ01000041">
    <property type="protein sequence ID" value="KZZ86973.1"/>
    <property type="molecule type" value="Genomic_DNA"/>
</dbReference>
<name>A0A162I0D1_9EURO</name>
<dbReference type="SMART" id="SM00479">
    <property type="entry name" value="EXOIII"/>
    <property type="match status" value="1"/>
</dbReference>
<evidence type="ECO:0000259" key="6">
    <source>
        <dbReference type="PROSITE" id="PS50157"/>
    </source>
</evidence>
<evidence type="ECO:0000256" key="3">
    <source>
        <dbReference type="ARBA" id="ARBA00022839"/>
    </source>
</evidence>
<dbReference type="Pfam" id="PF00929">
    <property type="entry name" value="RNase_T"/>
    <property type="match status" value="1"/>
</dbReference>
<dbReference type="InterPro" id="IPR013520">
    <property type="entry name" value="Ribonucl_H"/>
</dbReference>
<dbReference type="InterPro" id="IPR012337">
    <property type="entry name" value="RNaseH-like_sf"/>
</dbReference>
<dbReference type="GO" id="GO:0004527">
    <property type="term" value="F:exonuclease activity"/>
    <property type="evidence" value="ECO:0007669"/>
    <property type="project" value="UniProtKB-KW"/>
</dbReference>
<dbReference type="PANTHER" id="PTHR12801:SF114">
    <property type="entry name" value="EXONUCLEASE, PUTATIVE (AFU_ORTHOLOGUE AFUA_7G00870)-RELATED"/>
    <property type="match status" value="1"/>
</dbReference>
<evidence type="ECO:0000256" key="5">
    <source>
        <dbReference type="SAM" id="MobiDB-lite"/>
    </source>
</evidence>
<evidence type="ECO:0000256" key="2">
    <source>
        <dbReference type="ARBA" id="ARBA00022801"/>
    </source>
</evidence>
<keyword evidence="4" id="KW-0479">Metal-binding</keyword>
<keyword evidence="2" id="KW-0378">Hydrolase</keyword>
<keyword evidence="3 7" id="KW-0269">Exonuclease</keyword>
<evidence type="ECO:0000313" key="7">
    <source>
        <dbReference type="EMBL" id="KZZ86973.1"/>
    </source>
</evidence>
<accession>A0A162I0D1</accession>
<keyword evidence="4" id="KW-0862">Zinc</keyword>
<reference evidence="7 8" key="1">
    <citation type="journal article" date="2016" name="Genome Biol. Evol.">
        <title>Divergent and convergent evolution of fungal pathogenicity.</title>
        <authorList>
            <person name="Shang Y."/>
            <person name="Xiao G."/>
            <person name="Zheng P."/>
            <person name="Cen K."/>
            <person name="Zhan S."/>
            <person name="Wang C."/>
        </authorList>
    </citation>
    <scope>NUCLEOTIDE SEQUENCE [LARGE SCALE GENOMIC DNA]</scope>
    <source>
        <strain evidence="7 8">ARSEF 7405</strain>
    </source>
</reference>
<keyword evidence="4" id="KW-0863">Zinc-finger</keyword>
<comment type="caution">
    <text evidence="7">The sequence shown here is derived from an EMBL/GenBank/DDBJ whole genome shotgun (WGS) entry which is preliminary data.</text>
</comment>
<dbReference type="GO" id="GO:0006364">
    <property type="term" value="P:rRNA processing"/>
    <property type="evidence" value="ECO:0007669"/>
    <property type="project" value="TreeGrafter"/>
</dbReference>
<feature type="region of interest" description="Disordered" evidence="5">
    <location>
        <begin position="83"/>
        <end position="109"/>
    </location>
</feature>
<dbReference type="Gene3D" id="3.30.420.10">
    <property type="entry name" value="Ribonuclease H-like superfamily/Ribonuclease H"/>
    <property type="match status" value="1"/>
</dbReference>
<dbReference type="InterPro" id="IPR013087">
    <property type="entry name" value="Znf_C2H2_type"/>
</dbReference>
<feature type="compositionally biased region" description="Basic and acidic residues" evidence="5">
    <location>
        <begin position="83"/>
        <end position="102"/>
    </location>
</feature>
<dbReference type="OrthoDB" id="16516at2759"/>
<dbReference type="GO" id="GO:0005634">
    <property type="term" value="C:nucleus"/>
    <property type="evidence" value="ECO:0007669"/>
    <property type="project" value="TreeGrafter"/>
</dbReference>
<dbReference type="GO" id="GO:0008270">
    <property type="term" value="F:zinc ion binding"/>
    <property type="evidence" value="ECO:0007669"/>
    <property type="project" value="UniProtKB-KW"/>
</dbReference>
<dbReference type="PANTHER" id="PTHR12801">
    <property type="entry name" value="RNA EXONUCLEASE REXO1 / RECO3 FAMILY MEMBER-RELATED"/>
    <property type="match status" value="1"/>
</dbReference>
<organism evidence="7 8">
    <name type="scientific">Ascosphaera apis ARSEF 7405</name>
    <dbReference type="NCBI Taxonomy" id="392613"/>
    <lineage>
        <taxon>Eukaryota</taxon>
        <taxon>Fungi</taxon>
        <taxon>Dikarya</taxon>
        <taxon>Ascomycota</taxon>
        <taxon>Pezizomycotina</taxon>
        <taxon>Eurotiomycetes</taxon>
        <taxon>Eurotiomycetidae</taxon>
        <taxon>Onygenales</taxon>
        <taxon>Ascosphaeraceae</taxon>
        <taxon>Ascosphaera</taxon>
    </lineage>
</organism>
<evidence type="ECO:0000256" key="1">
    <source>
        <dbReference type="ARBA" id="ARBA00022722"/>
    </source>
</evidence>
<evidence type="ECO:0000313" key="8">
    <source>
        <dbReference type="Proteomes" id="UP000242877"/>
    </source>
</evidence>
<dbReference type="GO" id="GO:0000027">
    <property type="term" value="P:ribosomal large subunit assembly"/>
    <property type="evidence" value="ECO:0007669"/>
    <property type="project" value="TreeGrafter"/>
</dbReference>
<dbReference type="SUPFAM" id="SSF53098">
    <property type="entry name" value="Ribonuclease H-like"/>
    <property type="match status" value="1"/>
</dbReference>
<keyword evidence="1" id="KW-0540">Nuclease</keyword>
<dbReference type="AlphaFoldDB" id="A0A162I0D1"/>
<dbReference type="Proteomes" id="UP000242877">
    <property type="component" value="Unassembled WGS sequence"/>
</dbReference>
<proteinExistence type="predicted"/>
<gene>
    <name evidence="7" type="ORF">AAP_06008</name>
</gene>
<sequence>MEAAIEPLNAAAEAITAELGGMTLSSEPRVQPRRRYRSRQAPAFLQAANLPFRCDLCDRSFGSHHALADHKRQSLAHAAERLQTEANRPDPKSTLIMDEHNDVPAPWSTTTPAERERLYKLLEMRVHPVHELAAHHYEVTDNRDLYKAYSNCTMCRGNQKKVERKPCFCHNGPRILQIVNGERETVYACCRRTGKGCVLNAQHNFVLSPNVDIRNIEGSLATPEALPDKPKYRAVAFDCEMVGHVARNKQGGFEREKSEVISLSAVDMLSGKVLIDTLVQPPRGGQIHWRKRFTGMDPQKLADADAAGRVLPSWQAARSLLWDYIDSSTILVGHALHHDLKCLRMVHTRLVDSEILARDAVFGFNIHRQWSLKNMCMNQLGIAIQCAYKPHDALEDTYATREVVMSMLQGLKLTKKGLKLTEKKLMMQN</sequence>